<dbReference type="Proteomes" id="UP000831701">
    <property type="component" value="Chromosome 16"/>
</dbReference>
<evidence type="ECO:0000313" key="1">
    <source>
        <dbReference type="EMBL" id="KAI3361306.1"/>
    </source>
</evidence>
<name>A0ACB8W0P3_9TELE</name>
<keyword evidence="2" id="KW-1185">Reference proteome</keyword>
<sequence length="976" mass="111122">MPPTPVKVALADALGDLSKEDFEKFCFRLLSCREEPRVRRNRVEDKSRLQVVDVLVSTFTEAGALRKTVEILREIGCNEGADELEKETSGQSSKPGPSDTAGASAGAAGVKTMADELFADKHRDKLIHSVKNISPVLDGLLSHDVITKESYDEIMAIPDCEGKMRTLLCGPLESSGVRGKRIFYKILNDNEPHLIEELKRPEHEDKVQFSHSMVGSVIVLLLETLADLNESELENFRVLILQQIYVHGHLSGFPFLHLNTTDIQGTVFLFVETFGRQAVEKAKEVLKMMGRTDLVQRLSGGSSGATKKQSAEEHMSALGNKVAKMVAVKELILETLKDLSYKDQNKFELLLQFTLFQRSLPSLSWEQMPVDLLVEMCGQQAVDVVREVFMDMNRNDLVQKLSEASAGSSEKHSMDGQWPVLIQEAILLDNSVHGQMLESNFYDFSPLEKHSADKHHSALIHKVSATTAVEEVLSETLNYLSYEELKKFRWMLQLTCFQKNLPQIPWTRLMWAESAELLAYMMVSSHGQQSAEVAKDVFMDMNRTDLAERLLKRSTGHKEEQQPRLFEKQDSSEWTKLEPEVNSSNADEAPTYSIQCEAGSFECSVSGLRWVCKEKVSFKYKFCSWGDHMERIESLKYMPAGPLMDIKVIAGKLFEVYLPHWICIDAPPGILDKFAVLHIDDCGDAVEKASEVTQSHVKLSEPVFSPRAVLMKAGFPVKISCNVLIYYQPNTAFLKLHVYLIPHDSALQQTVDKMEFSKGYDIIRKPRPDKYLKMQNGFTLTADIDTAKILPEKITLRYDSQDPNFYEVFIENLDRNFHLTLSHLYTKKNKQQSDPVWTREIRKDDYKNSGRSVEKLSADEHLPALLQAATIRTDAERLLETLQDLNQDDFKEFKWHLQKSDRAGFPESRLEKVDRVLDLVDVMLQTYNQQSVEETKKVLKKMSRNDLVQKLSDTRGKLVNKQTNKPTKKKFKMCFP</sequence>
<gene>
    <name evidence="1" type="ORF">L3Q82_013478</name>
</gene>
<dbReference type="EMBL" id="CM041546">
    <property type="protein sequence ID" value="KAI3361306.1"/>
    <property type="molecule type" value="Genomic_DNA"/>
</dbReference>
<protein>
    <submittedName>
        <fullName evidence="1">Uncharacterized protein</fullName>
    </submittedName>
</protein>
<comment type="caution">
    <text evidence="1">The sequence shown here is derived from an EMBL/GenBank/DDBJ whole genome shotgun (WGS) entry which is preliminary data.</text>
</comment>
<proteinExistence type="predicted"/>
<evidence type="ECO:0000313" key="2">
    <source>
        <dbReference type="Proteomes" id="UP000831701"/>
    </source>
</evidence>
<accession>A0ACB8W0P3</accession>
<reference evidence="1" key="1">
    <citation type="submission" date="2022-04" db="EMBL/GenBank/DDBJ databases">
        <title>Jade perch genome.</title>
        <authorList>
            <person name="Chao B."/>
        </authorList>
    </citation>
    <scope>NUCLEOTIDE SEQUENCE</scope>
    <source>
        <strain evidence="1">CB-2022</strain>
    </source>
</reference>
<organism evidence="1 2">
    <name type="scientific">Scortum barcoo</name>
    <name type="common">barcoo grunter</name>
    <dbReference type="NCBI Taxonomy" id="214431"/>
    <lineage>
        <taxon>Eukaryota</taxon>
        <taxon>Metazoa</taxon>
        <taxon>Chordata</taxon>
        <taxon>Craniata</taxon>
        <taxon>Vertebrata</taxon>
        <taxon>Euteleostomi</taxon>
        <taxon>Actinopterygii</taxon>
        <taxon>Neopterygii</taxon>
        <taxon>Teleostei</taxon>
        <taxon>Neoteleostei</taxon>
        <taxon>Acanthomorphata</taxon>
        <taxon>Eupercaria</taxon>
        <taxon>Centrarchiformes</taxon>
        <taxon>Terapontoidei</taxon>
        <taxon>Terapontidae</taxon>
        <taxon>Scortum</taxon>
    </lineage>
</organism>